<feature type="transmembrane region" description="Helical" evidence="1">
    <location>
        <begin position="55"/>
        <end position="73"/>
    </location>
</feature>
<keyword evidence="1" id="KW-1133">Transmembrane helix</keyword>
<gene>
    <name evidence="2" type="ORF">GCM10012286_33540</name>
</gene>
<name>A0ABQ2M0X6_9ACTN</name>
<evidence type="ECO:0008006" key="4">
    <source>
        <dbReference type="Google" id="ProtNLM"/>
    </source>
</evidence>
<protein>
    <recommendedName>
        <fullName evidence="4">DUF998 domain-containing protein</fullName>
    </recommendedName>
</protein>
<evidence type="ECO:0000256" key="1">
    <source>
        <dbReference type="SAM" id="Phobius"/>
    </source>
</evidence>
<sequence length="108" mass="11450">MVFGVAVAAAVLVTVWWGIVGLSTENFGSDCLSSFGETGRRADHCYRVNDRAETWLPRLVSASWISAALMLVLPRRLHQGRRTAVGIAVACLVVAVVLGSQAVIASAP</sequence>
<keyword evidence="1" id="KW-0812">Transmembrane</keyword>
<organism evidence="2 3">
    <name type="scientific">Streptomyces lasiicapitis</name>
    <dbReference type="NCBI Taxonomy" id="1923961"/>
    <lineage>
        <taxon>Bacteria</taxon>
        <taxon>Bacillati</taxon>
        <taxon>Actinomycetota</taxon>
        <taxon>Actinomycetes</taxon>
        <taxon>Kitasatosporales</taxon>
        <taxon>Streptomycetaceae</taxon>
        <taxon>Streptomyces</taxon>
    </lineage>
</organism>
<comment type="caution">
    <text evidence="2">The sequence shown here is derived from an EMBL/GenBank/DDBJ whole genome shotgun (WGS) entry which is preliminary data.</text>
</comment>
<proteinExistence type="predicted"/>
<dbReference type="Proteomes" id="UP000656881">
    <property type="component" value="Unassembled WGS sequence"/>
</dbReference>
<feature type="transmembrane region" description="Helical" evidence="1">
    <location>
        <begin position="85"/>
        <end position="107"/>
    </location>
</feature>
<keyword evidence="3" id="KW-1185">Reference proteome</keyword>
<evidence type="ECO:0000313" key="3">
    <source>
        <dbReference type="Proteomes" id="UP000656881"/>
    </source>
</evidence>
<accession>A0ABQ2M0X6</accession>
<keyword evidence="1" id="KW-0472">Membrane</keyword>
<evidence type="ECO:0000313" key="2">
    <source>
        <dbReference type="EMBL" id="GGO45312.1"/>
    </source>
</evidence>
<reference evidence="3" key="1">
    <citation type="journal article" date="2019" name="Int. J. Syst. Evol. Microbiol.">
        <title>The Global Catalogue of Microorganisms (GCM) 10K type strain sequencing project: providing services to taxonomists for standard genome sequencing and annotation.</title>
        <authorList>
            <consortium name="The Broad Institute Genomics Platform"/>
            <consortium name="The Broad Institute Genome Sequencing Center for Infectious Disease"/>
            <person name="Wu L."/>
            <person name="Ma J."/>
        </authorList>
    </citation>
    <scope>NUCLEOTIDE SEQUENCE [LARGE SCALE GENOMIC DNA]</scope>
    <source>
        <strain evidence="3">CGMCC 4.7349</strain>
    </source>
</reference>
<dbReference type="EMBL" id="BMNG01000007">
    <property type="protein sequence ID" value="GGO45312.1"/>
    <property type="molecule type" value="Genomic_DNA"/>
</dbReference>